<dbReference type="RefSeq" id="WP_091290718.1">
    <property type="nucleotide sequence ID" value="NZ_FNON01000004.1"/>
</dbReference>
<evidence type="ECO:0000256" key="2">
    <source>
        <dbReference type="ARBA" id="ARBA00022801"/>
    </source>
</evidence>
<evidence type="ECO:0000313" key="5">
    <source>
        <dbReference type="Proteomes" id="UP000199515"/>
    </source>
</evidence>
<dbReference type="Proteomes" id="UP000199515">
    <property type="component" value="Unassembled WGS sequence"/>
</dbReference>
<dbReference type="InterPro" id="IPR039298">
    <property type="entry name" value="ACOT13"/>
</dbReference>
<dbReference type="InterPro" id="IPR006683">
    <property type="entry name" value="Thioestr_dom"/>
</dbReference>
<protein>
    <submittedName>
        <fullName evidence="4">Uncharacterized domain 1-containing protein</fullName>
    </submittedName>
</protein>
<organism evidence="4 5">
    <name type="scientific">Amycolatopsis xylanica</name>
    <dbReference type="NCBI Taxonomy" id="589385"/>
    <lineage>
        <taxon>Bacteria</taxon>
        <taxon>Bacillati</taxon>
        <taxon>Actinomycetota</taxon>
        <taxon>Actinomycetes</taxon>
        <taxon>Pseudonocardiales</taxon>
        <taxon>Pseudonocardiaceae</taxon>
        <taxon>Amycolatopsis</taxon>
    </lineage>
</organism>
<evidence type="ECO:0000256" key="1">
    <source>
        <dbReference type="ARBA" id="ARBA00008324"/>
    </source>
</evidence>
<comment type="similarity">
    <text evidence="1">Belongs to the thioesterase PaaI family.</text>
</comment>
<dbReference type="Gene3D" id="3.10.129.10">
    <property type="entry name" value="Hotdog Thioesterase"/>
    <property type="match status" value="1"/>
</dbReference>
<dbReference type="SUPFAM" id="SSF54637">
    <property type="entry name" value="Thioesterase/thiol ester dehydrase-isomerase"/>
    <property type="match status" value="1"/>
</dbReference>
<dbReference type="STRING" id="589385.SAMN05421504_104130"/>
<sequence length="162" mass="17052">MAVREKTITWEDPLAAAEAGRELSGLEYMTGIVEGRFPQPPIAAHFGMTLKIIGPGDVIFAATPDESLYNPIGMVHGGVAATMLDSAIGCAVHTTLPAGVGYTSVELKVNFLRAIHGHTGEIRAHGWVVKPGSRIAFAEADLRDADGKLLATASSTCLIMKP</sequence>
<proteinExistence type="inferred from homology"/>
<feature type="domain" description="Thioesterase" evidence="3">
    <location>
        <begin position="73"/>
        <end position="150"/>
    </location>
</feature>
<dbReference type="InterPro" id="IPR003736">
    <property type="entry name" value="PAAI_dom"/>
</dbReference>
<dbReference type="EMBL" id="FNON01000004">
    <property type="protein sequence ID" value="SDX98358.1"/>
    <property type="molecule type" value="Genomic_DNA"/>
</dbReference>
<gene>
    <name evidence="4" type="ORF">SAMN05421504_104130</name>
</gene>
<dbReference type="AlphaFoldDB" id="A0A1H3G6U9"/>
<dbReference type="CDD" id="cd03443">
    <property type="entry name" value="PaaI_thioesterase"/>
    <property type="match status" value="1"/>
</dbReference>
<name>A0A1H3G6U9_9PSEU</name>
<keyword evidence="2" id="KW-0378">Hydrolase</keyword>
<dbReference type="PANTHER" id="PTHR21660:SF1">
    <property type="entry name" value="ACYL-COENZYME A THIOESTERASE 13"/>
    <property type="match status" value="1"/>
</dbReference>
<dbReference type="NCBIfam" id="TIGR00369">
    <property type="entry name" value="unchar_dom_1"/>
    <property type="match status" value="1"/>
</dbReference>
<dbReference type="OrthoDB" id="9813282at2"/>
<dbReference type="GO" id="GO:0047617">
    <property type="term" value="F:fatty acyl-CoA hydrolase activity"/>
    <property type="evidence" value="ECO:0007669"/>
    <property type="project" value="InterPro"/>
</dbReference>
<dbReference type="InterPro" id="IPR029069">
    <property type="entry name" value="HotDog_dom_sf"/>
</dbReference>
<reference evidence="4 5" key="1">
    <citation type="submission" date="2016-10" db="EMBL/GenBank/DDBJ databases">
        <authorList>
            <person name="de Groot N.N."/>
        </authorList>
    </citation>
    <scope>NUCLEOTIDE SEQUENCE [LARGE SCALE GENOMIC DNA]</scope>
    <source>
        <strain evidence="4 5">CPCC 202699</strain>
    </source>
</reference>
<dbReference type="PANTHER" id="PTHR21660">
    <property type="entry name" value="THIOESTERASE SUPERFAMILY MEMBER-RELATED"/>
    <property type="match status" value="1"/>
</dbReference>
<keyword evidence="5" id="KW-1185">Reference proteome</keyword>
<accession>A0A1H3G6U9</accession>
<evidence type="ECO:0000259" key="3">
    <source>
        <dbReference type="Pfam" id="PF03061"/>
    </source>
</evidence>
<dbReference type="Pfam" id="PF03061">
    <property type="entry name" value="4HBT"/>
    <property type="match status" value="1"/>
</dbReference>
<evidence type="ECO:0000313" key="4">
    <source>
        <dbReference type="EMBL" id="SDX98358.1"/>
    </source>
</evidence>